<dbReference type="AlphaFoldDB" id="A0A9J2PX57"/>
<feature type="compositionally biased region" description="Basic and acidic residues" evidence="1">
    <location>
        <begin position="399"/>
        <end position="420"/>
    </location>
</feature>
<proteinExistence type="predicted"/>
<keyword evidence="2" id="KW-1185">Reference proteome</keyword>
<dbReference type="Proteomes" id="UP000036681">
    <property type="component" value="Unplaced"/>
</dbReference>
<evidence type="ECO:0000313" key="2">
    <source>
        <dbReference type="Proteomes" id="UP000036681"/>
    </source>
</evidence>
<reference evidence="3" key="1">
    <citation type="submission" date="2023-03" db="UniProtKB">
        <authorList>
            <consortium name="WormBaseParasite"/>
        </authorList>
    </citation>
    <scope>IDENTIFICATION</scope>
</reference>
<accession>A0A9J2PX57</accession>
<evidence type="ECO:0000256" key="1">
    <source>
        <dbReference type="SAM" id="MobiDB-lite"/>
    </source>
</evidence>
<sequence>MDPDLDCEIELEDFMCIDEEDDTNEPSTSGAELSHRSKDVESDRDKRYDRPSEAFDHSKSWRTTSRPCRGRWAPRGSPYFPSFKRSRDPLLVHRHPDFDAFLKRRNGKLEEMRMEITNRKEMRPESRQNEPIGVKRDWRTENASTGCINEEVTLEEVDCCDSDEESVYDVIYEPNAIETVTADKPQLDDHGVLGSEAFKHEGIGDLRTHDDPLWAYEEDWPDLLGEVDEEAVRRAANQPIAIESNLTLIVPQLSSNNERHDSDRSSRGEDRAPNDAKTRNESKRNEDRSGADPSKRYVLAETGGRVLEDGFLEHANIIMVRHTKGSMGVRDEKTKQIAKAERVSSWRARRRPSPCIHQHRRPRNDLGHPFEPPYRREQHHIRPHFRREIQSLSPTQLDQKYESTTEKHRSYPLHVDDRPLAHRSSHDKKGAETQGESGSSAKKMTSPKTPVDHAVNLPYPKVASPLPRMFSLSSSKGARSRAEALENWRAVSPPSSHLQKMPPYVVRSSDRTSRSAIFLENRTRTPRCDDSRCSFGAPVARKHLVLGKSEESVVSGREEHNGMCLAKSGRHITEAQVICPVVHSEEFRRQVRDLEKERASDCRTKVKSKLNDAIKKVSPAQERNDGAAQHFRLEESSVYASAKNSPLLSPTAPTNSTAQEKSPSLVTTKDLEHKNAVRAVIFLKEADTRPLVQSHLSITVQGHGDEARNVSHAFRNVSCASLQKTKTGNALAAPNADKSNIASTKKSPSKEEIRDMSASAVECSRSVGQHSKMADEGAVQAKKRRWTVTNATKATSSLADTTTPISSNDDKQKTTIGQISQKDSTSTVMTPMNTVTLSGGSTPRQIKLRLPSLSTA</sequence>
<protein>
    <submittedName>
        <fullName evidence="3">Uncharacterized protein</fullName>
    </submittedName>
</protein>
<feature type="region of interest" description="Disordered" evidence="1">
    <location>
        <begin position="798"/>
        <end position="825"/>
    </location>
</feature>
<dbReference type="WBParaSite" id="ALUE_0001450701-mRNA-1">
    <property type="protein sequence ID" value="ALUE_0001450701-mRNA-1"/>
    <property type="gene ID" value="ALUE_0001450701"/>
</dbReference>
<organism evidence="2 3">
    <name type="scientific">Ascaris lumbricoides</name>
    <name type="common">Giant roundworm</name>
    <dbReference type="NCBI Taxonomy" id="6252"/>
    <lineage>
        <taxon>Eukaryota</taxon>
        <taxon>Metazoa</taxon>
        <taxon>Ecdysozoa</taxon>
        <taxon>Nematoda</taxon>
        <taxon>Chromadorea</taxon>
        <taxon>Rhabditida</taxon>
        <taxon>Spirurina</taxon>
        <taxon>Ascaridomorpha</taxon>
        <taxon>Ascaridoidea</taxon>
        <taxon>Ascarididae</taxon>
        <taxon>Ascaris</taxon>
    </lineage>
</organism>
<feature type="region of interest" description="Disordered" evidence="1">
    <location>
        <begin position="340"/>
        <end position="370"/>
    </location>
</feature>
<feature type="region of interest" description="Disordered" evidence="1">
    <location>
        <begin position="390"/>
        <end position="453"/>
    </location>
</feature>
<evidence type="ECO:0000313" key="3">
    <source>
        <dbReference type="WBParaSite" id="ALUE_0001450701-mRNA-1"/>
    </source>
</evidence>
<feature type="compositionally biased region" description="Polar residues" evidence="1">
    <location>
        <begin position="434"/>
        <end position="448"/>
    </location>
</feature>
<feature type="compositionally biased region" description="Polar residues" evidence="1">
    <location>
        <begin position="814"/>
        <end position="825"/>
    </location>
</feature>
<feature type="compositionally biased region" description="Basic and acidic residues" evidence="1">
    <location>
        <begin position="33"/>
        <end position="59"/>
    </location>
</feature>
<feature type="region of interest" description="Disordered" evidence="1">
    <location>
        <begin position="17"/>
        <end position="86"/>
    </location>
</feature>
<feature type="compositionally biased region" description="Polar residues" evidence="1">
    <location>
        <begin position="798"/>
        <end position="807"/>
    </location>
</feature>
<name>A0A9J2PX57_ASCLU</name>
<feature type="compositionally biased region" description="Polar residues" evidence="1">
    <location>
        <begin position="642"/>
        <end position="667"/>
    </location>
</feature>
<feature type="region of interest" description="Disordered" evidence="1">
    <location>
        <begin position="251"/>
        <end position="297"/>
    </location>
</feature>
<feature type="region of interest" description="Disordered" evidence="1">
    <location>
        <begin position="726"/>
        <end position="757"/>
    </location>
</feature>
<feature type="compositionally biased region" description="Basic residues" evidence="1">
    <location>
        <begin position="347"/>
        <end position="362"/>
    </location>
</feature>
<feature type="compositionally biased region" description="Polar residues" evidence="1">
    <location>
        <begin position="737"/>
        <end position="746"/>
    </location>
</feature>
<feature type="compositionally biased region" description="Basic and acidic residues" evidence="1">
    <location>
        <begin position="257"/>
        <end position="295"/>
    </location>
</feature>
<feature type="region of interest" description="Disordered" evidence="1">
    <location>
        <begin position="642"/>
        <end position="670"/>
    </location>
</feature>